<dbReference type="STRING" id="1586267.GCA_001418685_00434"/>
<organism evidence="2 3">
    <name type="scientific">Apibacter mensalis</name>
    <dbReference type="NCBI Taxonomy" id="1586267"/>
    <lineage>
        <taxon>Bacteria</taxon>
        <taxon>Pseudomonadati</taxon>
        <taxon>Bacteroidota</taxon>
        <taxon>Flavobacteriia</taxon>
        <taxon>Flavobacteriales</taxon>
        <taxon>Weeksellaceae</taxon>
        <taxon>Apibacter</taxon>
    </lineage>
</organism>
<proteinExistence type="predicted"/>
<name>A0A0X3AN78_9FLAO</name>
<dbReference type="Proteomes" id="UP000182761">
    <property type="component" value="Unassembled WGS sequence"/>
</dbReference>
<evidence type="ECO:0008006" key="4">
    <source>
        <dbReference type="Google" id="ProtNLM"/>
    </source>
</evidence>
<evidence type="ECO:0000313" key="3">
    <source>
        <dbReference type="Proteomes" id="UP000182761"/>
    </source>
</evidence>
<dbReference type="InterPro" id="IPR025460">
    <property type="entry name" value="DUF4280"/>
</dbReference>
<feature type="compositionally biased region" description="Basic and acidic residues" evidence="1">
    <location>
        <begin position="32"/>
        <end position="43"/>
    </location>
</feature>
<dbReference type="Pfam" id="PF14107">
    <property type="entry name" value="DUF4280"/>
    <property type="match status" value="1"/>
</dbReference>
<sequence length="463" mass="54328">MDKEKKFTFLAEESEQGFWVDSKELTQSTQRQNEKTETAQKEEIANKLRAENDKLLKEGLPEEKREMVIHGAILYCPYAQAEGKLKVTSNEILLQDRICATEGDGNNMINLQFPGLCNHPKWGDKKPACQSVINLTPWQNLGKTLVQEQRVLVKESYISCNPSPNTAVAKPIPTVEKITATGCDRNVIISYNHGKYGNCEFYKFRYEDFIRRHSLCNHMPPVYYFGEMREISEYDFINTAKEWLTPSLTEEMDKMEIKEVKKKGSLYKPVPATSYGYKYRVRFSKVLMPTLTQRGQQWLVKARYKLQEYMEQGVINKSYRANYDTILPEDWETLGKWENNFNKNFELTEKEIEQCNQCNKDDLDKIRAKKMKKYYTDIELDNDRFQEFAFATHPDAYNPKEMKKLPVDDLIKILTTPDFKEWLGADTWKQALIMARNLDYLSITEATLQRLFKKYILQDDTFE</sequence>
<evidence type="ECO:0000256" key="1">
    <source>
        <dbReference type="SAM" id="MobiDB-lite"/>
    </source>
</evidence>
<dbReference type="AlphaFoldDB" id="A0A0X3AN78"/>
<dbReference type="EMBL" id="FCOR01000002">
    <property type="protein sequence ID" value="CVK15607.1"/>
    <property type="molecule type" value="Genomic_DNA"/>
</dbReference>
<gene>
    <name evidence="2" type="ORF">Ga0061079_102154</name>
</gene>
<keyword evidence="3" id="KW-1185">Reference proteome</keyword>
<reference evidence="2 3" key="1">
    <citation type="submission" date="2016-01" db="EMBL/GenBank/DDBJ databases">
        <authorList>
            <person name="McClelland M."/>
            <person name="Jain A."/>
            <person name="Saraogi P."/>
            <person name="Mendelson R."/>
            <person name="Westerman R."/>
            <person name="SanMiguel P."/>
            <person name="Csonka L."/>
        </authorList>
    </citation>
    <scope>NUCLEOTIDE SEQUENCE [LARGE SCALE GENOMIC DNA]</scope>
    <source>
        <strain evidence="2 3">R-53146</strain>
    </source>
</reference>
<feature type="region of interest" description="Disordered" evidence="1">
    <location>
        <begin position="21"/>
        <end position="43"/>
    </location>
</feature>
<accession>A0A0X3AN78</accession>
<dbReference type="OrthoDB" id="882303at2"/>
<protein>
    <recommendedName>
        <fullName evidence="4">DUF4280 domain-containing protein</fullName>
    </recommendedName>
</protein>
<dbReference type="RefSeq" id="WP_055424835.1">
    <property type="nucleotide sequence ID" value="NZ_FCOR01000002.1"/>
</dbReference>
<evidence type="ECO:0000313" key="2">
    <source>
        <dbReference type="EMBL" id="CVK15607.1"/>
    </source>
</evidence>